<organism evidence="1 2">
    <name type="scientific">Nitrososphaera gargensis (strain Ga9.2)</name>
    <dbReference type="NCBI Taxonomy" id="1237085"/>
    <lineage>
        <taxon>Archaea</taxon>
        <taxon>Nitrososphaerota</taxon>
        <taxon>Nitrososphaeria</taxon>
        <taxon>Nitrososphaerales</taxon>
        <taxon>Nitrososphaeraceae</taxon>
        <taxon>Nitrososphaera</taxon>
    </lineage>
</organism>
<evidence type="ECO:0000313" key="1">
    <source>
        <dbReference type="EMBL" id="AFU59955.1"/>
    </source>
</evidence>
<dbReference type="OrthoDB" id="8646at2157"/>
<protein>
    <submittedName>
        <fullName evidence="1">Uncharacterized protein</fullName>
    </submittedName>
</protein>
<proteinExistence type="predicted"/>
<dbReference type="RefSeq" id="WP_015020489.1">
    <property type="nucleotide sequence ID" value="NC_018719.1"/>
</dbReference>
<dbReference type="InParanoid" id="K0IIY8"/>
<accession>K0IIY8</accession>
<keyword evidence="2" id="KW-1185">Reference proteome</keyword>
<dbReference type="GeneID" id="13796849"/>
<evidence type="ECO:0000313" key="2">
    <source>
        <dbReference type="Proteomes" id="UP000008037"/>
    </source>
</evidence>
<dbReference type="KEGG" id="nga:Ngar_c30390"/>
<dbReference type="Proteomes" id="UP000008037">
    <property type="component" value="Chromosome"/>
</dbReference>
<dbReference type="AlphaFoldDB" id="K0IIY8"/>
<name>K0IIY8_NITGG</name>
<dbReference type="EMBL" id="CP002408">
    <property type="protein sequence ID" value="AFU59955.1"/>
    <property type="molecule type" value="Genomic_DNA"/>
</dbReference>
<gene>
    <name evidence="1" type="ordered locus">Ngar_c30390</name>
</gene>
<dbReference type="HOGENOM" id="CLU_113595_0_0_2"/>
<dbReference type="STRING" id="1237085.Ngar_c30390"/>
<dbReference type="BioCyc" id="CNIT1237085:G1324-3039-MONOMER"/>
<reference evidence="1 2" key="1">
    <citation type="journal article" date="2012" name="Environ. Microbiol.">
        <title>The genome of the ammonia-oxidizing Candidatus Nitrososphaera gargensis: insights into metabolic versatility and environmental adaptations.</title>
        <authorList>
            <person name="Spang A."/>
            <person name="Poehlein A."/>
            <person name="Offre P."/>
            <person name="Zumbragel S."/>
            <person name="Haider S."/>
            <person name="Rychlik N."/>
            <person name="Nowka B."/>
            <person name="Schmeisser C."/>
            <person name="Lebedeva E.V."/>
            <person name="Rattei T."/>
            <person name="Bohm C."/>
            <person name="Schmid M."/>
            <person name="Galushko A."/>
            <person name="Hatzenpichler R."/>
            <person name="Weinmaier T."/>
            <person name="Daniel R."/>
            <person name="Schleper C."/>
            <person name="Spieck E."/>
            <person name="Streit W."/>
            <person name="Wagner M."/>
        </authorList>
    </citation>
    <scope>NUCLEOTIDE SEQUENCE [LARGE SCALE GENOMIC DNA]</scope>
    <source>
        <strain evidence="2">Ga9.2</strain>
    </source>
</reference>
<sequence>MGLKKKRDEEKQKSIERFYALLKALMDELFEYAPKSKHVKMPFNVSYGLIYDDRDSVLFTGVDQKTGKKMYLYNVRVIGRMFEQKRQAMLEDKTTDTLFSWIADVCSLYIHPFVYDHVVNVQHRGEGAAERTTRQIVRGFLEKLTSDPELKYVLDTIRDPAPPDQK</sequence>